<reference evidence="2" key="1">
    <citation type="journal article" date="2014" name="Stand. Genomic Sci.">
        <title>Complete genome sequence of Burkholderia phymatum STM815(T), a broad host range and efficient nitrogen-fixing symbiont of Mimosa species.</title>
        <authorList>
            <person name="Moulin L."/>
            <person name="Klonowska A."/>
            <person name="Caroline B."/>
            <person name="Booth K."/>
            <person name="Vriezen J.A."/>
            <person name="Melkonian R."/>
            <person name="James E.K."/>
            <person name="Young J.P."/>
            <person name="Bena G."/>
            <person name="Hauser L."/>
            <person name="Land M."/>
            <person name="Kyrpides N."/>
            <person name="Bruce D."/>
            <person name="Chain P."/>
            <person name="Copeland A."/>
            <person name="Pitluck S."/>
            <person name="Woyke T."/>
            <person name="Lizotte-Waniewski M."/>
            <person name="Bristow J."/>
            <person name="Riley M."/>
        </authorList>
    </citation>
    <scope>NUCLEOTIDE SEQUENCE [LARGE SCALE GENOMIC DNA]</scope>
    <source>
        <strain evidence="2">DSM 17167 / CIP 108236 / LMG 21445 / STM815</strain>
        <plasmid evidence="2">Plasmid pBPHY02</plasmid>
    </source>
</reference>
<dbReference type="EMBL" id="CP001046">
    <property type="protein sequence ID" value="ACC76478.1"/>
    <property type="molecule type" value="Genomic_DNA"/>
</dbReference>
<name>B2JXX0_PARP8</name>
<evidence type="ECO:0000313" key="2">
    <source>
        <dbReference type="Proteomes" id="UP000001192"/>
    </source>
</evidence>
<protein>
    <submittedName>
        <fullName evidence="1">Uncharacterized protein</fullName>
    </submittedName>
</protein>
<dbReference type="KEGG" id="bph:Bphy_7543"/>
<geneLocation type="plasmid" evidence="1 2">
    <name>pBPHY02</name>
</geneLocation>
<dbReference type="Proteomes" id="UP000001192">
    <property type="component" value="Plasmid pBPHY02"/>
</dbReference>
<proteinExistence type="predicted"/>
<sequence length="87" mass="9909">MSRIICSGRVRARRNADQSPQVAIPIRAAAFMLLYVNQLQVKASIPILQFRSRCIKLMHFLGLSTVVVHAAQPYFAQRKRAFEPAQR</sequence>
<gene>
    <name evidence="1" type="ordered locus">Bphy_7543</name>
</gene>
<dbReference type="eggNOG" id="ENOG5030X0N">
    <property type="taxonomic scope" value="Bacteria"/>
</dbReference>
<evidence type="ECO:0000313" key="1">
    <source>
        <dbReference type="EMBL" id="ACC76478.1"/>
    </source>
</evidence>
<keyword evidence="2" id="KW-1185">Reference proteome</keyword>
<dbReference type="HOGENOM" id="CLU_2477408_0_0_4"/>
<organism evidence="1 2">
    <name type="scientific">Paraburkholderia phymatum (strain DSM 17167 / CIP 108236 / LMG 21445 / STM815)</name>
    <name type="common">Burkholderia phymatum</name>
    <dbReference type="NCBI Taxonomy" id="391038"/>
    <lineage>
        <taxon>Bacteria</taxon>
        <taxon>Pseudomonadati</taxon>
        <taxon>Pseudomonadota</taxon>
        <taxon>Betaproteobacteria</taxon>
        <taxon>Burkholderiales</taxon>
        <taxon>Burkholderiaceae</taxon>
        <taxon>Paraburkholderia</taxon>
    </lineage>
</organism>
<dbReference type="AlphaFoldDB" id="B2JXX0"/>
<accession>B2JXX0</accession>
<keyword evidence="1" id="KW-0614">Plasmid</keyword>